<comment type="caution">
    <text evidence="4">The sequence shown here is derived from an EMBL/GenBank/DDBJ whole genome shotgun (WGS) entry which is preliminary data.</text>
</comment>
<reference evidence="4" key="1">
    <citation type="submission" date="2023-10" db="EMBL/GenBank/DDBJ databases">
        <authorList>
            <person name="Chen Y."/>
            <person name="Shah S."/>
            <person name="Dougan E. K."/>
            <person name="Thang M."/>
            <person name="Chan C."/>
        </authorList>
    </citation>
    <scope>NUCLEOTIDE SEQUENCE [LARGE SCALE GENOMIC DNA]</scope>
</reference>
<evidence type="ECO:0000256" key="1">
    <source>
        <dbReference type="ARBA" id="ARBA00022553"/>
    </source>
</evidence>
<sequence length="499" mass="49031">MSLSGQGKFFKNDEGRGFIRQGAGTSDLFVHRSGCPDNLPREGDTVTLDVGDRNGLPQARNVGGGTGQPNACGARGGGGKGGRGGKGAKGGRGGRGGRSGKPRLDVRGVGGAGPAMGSAEGGPGPGTRLGVVKFYHGAKGFGFIGQGDGAPDMFVHRNSVAGGPLQEGDRVRYEVGADERTGKQCAVNVVGGTGADLGCKGGVRGNSSNGRGKGGGKGDTASFAGGGHGGGMGTSGPAGGGFGPTRKLGGEGQGDVAGGVFGRIPDPYVGEPEPGLYGCSPVPCSAPRGGLGPAAAPGPCRGGPPDPYGPPYGGAPGPYGCGAAGPYGLPYGDAPGPYRGHPLDPYGPPCSALSPYRGAPPDAYDAPYSSAPGPCRGQPPDPFGPPFGDAPVHYREAPRDPYSPPQADVPSSCRGGAPDLFDPPCSDALGPCRGSLPELYGQPRCGNSLGLADFCAALDPSGPPPVGVGGSVGPPPPFGSTRVPYDFDGGGCLGKGRNF</sequence>
<keyword evidence="1" id="KW-0597">Phosphoprotein</keyword>
<feature type="compositionally biased region" description="Gly residues" evidence="2">
    <location>
        <begin position="74"/>
        <end position="99"/>
    </location>
</feature>
<dbReference type="SMART" id="SM00357">
    <property type="entry name" value="CSP"/>
    <property type="match status" value="2"/>
</dbReference>
<gene>
    <name evidence="4" type="ORF">PCOR1329_LOCUS1620</name>
</gene>
<name>A0ABN9PBW0_9DINO</name>
<dbReference type="InterPro" id="IPR012340">
    <property type="entry name" value="NA-bd_OB-fold"/>
</dbReference>
<protein>
    <recommendedName>
        <fullName evidence="3">CSD domain-containing protein</fullName>
    </recommendedName>
</protein>
<dbReference type="InterPro" id="IPR002059">
    <property type="entry name" value="CSP_DNA-bd"/>
</dbReference>
<dbReference type="EMBL" id="CAUYUJ010000395">
    <property type="protein sequence ID" value="CAK0790313.1"/>
    <property type="molecule type" value="Genomic_DNA"/>
</dbReference>
<dbReference type="Pfam" id="PF00313">
    <property type="entry name" value="CSD"/>
    <property type="match status" value="2"/>
</dbReference>
<feature type="compositionally biased region" description="Gly residues" evidence="2">
    <location>
        <begin position="211"/>
        <end position="243"/>
    </location>
</feature>
<keyword evidence="5" id="KW-1185">Reference proteome</keyword>
<feature type="region of interest" description="Disordered" evidence="2">
    <location>
        <begin position="203"/>
        <end position="258"/>
    </location>
</feature>
<dbReference type="InterPro" id="IPR052069">
    <property type="entry name" value="Ca-reg_mRNA-binding_domain"/>
</dbReference>
<dbReference type="PANTHER" id="PTHR12962">
    <property type="entry name" value="CALCIUM-REGULATED HEAT STABLE PROTEIN CRHSP-24-RELATED"/>
    <property type="match status" value="1"/>
</dbReference>
<feature type="compositionally biased region" description="Gly residues" evidence="2">
    <location>
        <begin position="108"/>
        <end position="124"/>
    </location>
</feature>
<dbReference type="Gene3D" id="2.40.50.140">
    <property type="entry name" value="Nucleic acid-binding proteins"/>
    <property type="match status" value="2"/>
</dbReference>
<organism evidence="4 5">
    <name type="scientific">Prorocentrum cordatum</name>
    <dbReference type="NCBI Taxonomy" id="2364126"/>
    <lineage>
        <taxon>Eukaryota</taxon>
        <taxon>Sar</taxon>
        <taxon>Alveolata</taxon>
        <taxon>Dinophyceae</taxon>
        <taxon>Prorocentrales</taxon>
        <taxon>Prorocentraceae</taxon>
        <taxon>Prorocentrum</taxon>
    </lineage>
</organism>
<evidence type="ECO:0000259" key="3">
    <source>
        <dbReference type="PROSITE" id="PS51857"/>
    </source>
</evidence>
<dbReference type="CDD" id="cd04458">
    <property type="entry name" value="CSP_CDS"/>
    <property type="match status" value="2"/>
</dbReference>
<feature type="domain" description="CSD" evidence="3">
    <location>
        <begin position="127"/>
        <end position="191"/>
    </location>
</feature>
<feature type="domain" description="CSD" evidence="3">
    <location>
        <begin position="2"/>
        <end position="64"/>
    </location>
</feature>
<dbReference type="SUPFAM" id="SSF50249">
    <property type="entry name" value="Nucleic acid-binding proteins"/>
    <property type="match status" value="2"/>
</dbReference>
<evidence type="ECO:0000313" key="5">
    <source>
        <dbReference type="Proteomes" id="UP001189429"/>
    </source>
</evidence>
<accession>A0ABN9PBW0</accession>
<feature type="region of interest" description="Disordered" evidence="2">
    <location>
        <begin position="372"/>
        <end position="411"/>
    </location>
</feature>
<evidence type="ECO:0000256" key="2">
    <source>
        <dbReference type="SAM" id="MobiDB-lite"/>
    </source>
</evidence>
<dbReference type="PANTHER" id="PTHR12962:SF1">
    <property type="entry name" value="COLD SHOCK DOMAIN-CONTAINING PROTEIN CG9705"/>
    <property type="match status" value="1"/>
</dbReference>
<dbReference type="Proteomes" id="UP001189429">
    <property type="component" value="Unassembled WGS sequence"/>
</dbReference>
<feature type="region of interest" description="Disordered" evidence="2">
    <location>
        <begin position="34"/>
        <end position="124"/>
    </location>
</feature>
<dbReference type="InterPro" id="IPR011129">
    <property type="entry name" value="CSD"/>
</dbReference>
<dbReference type="PROSITE" id="PS51857">
    <property type="entry name" value="CSD_2"/>
    <property type="match status" value="2"/>
</dbReference>
<proteinExistence type="predicted"/>
<evidence type="ECO:0000313" key="4">
    <source>
        <dbReference type="EMBL" id="CAK0790313.1"/>
    </source>
</evidence>